<dbReference type="Gene3D" id="2.60.40.10">
    <property type="entry name" value="Immunoglobulins"/>
    <property type="match status" value="1"/>
</dbReference>
<dbReference type="Pfam" id="PF04349">
    <property type="entry name" value="MdoG"/>
    <property type="match status" value="1"/>
</dbReference>
<dbReference type="Proteomes" id="UP001202550">
    <property type="component" value="Unassembled WGS sequence"/>
</dbReference>
<evidence type="ECO:0000256" key="2">
    <source>
        <dbReference type="ARBA" id="ARBA00005001"/>
    </source>
</evidence>
<dbReference type="PANTHER" id="PTHR30504:SF2">
    <property type="entry name" value="GLUCANS BIOSYNTHESIS PROTEIN G"/>
    <property type="match status" value="1"/>
</dbReference>
<keyword evidence="8" id="KW-1185">Reference proteome</keyword>
<feature type="domain" description="Glucan biosynthesis periplasmic MdoG C-terminal" evidence="6">
    <location>
        <begin position="31"/>
        <end position="500"/>
    </location>
</feature>
<keyword evidence="4" id="KW-0574">Periplasm</keyword>
<evidence type="ECO:0000259" key="6">
    <source>
        <dbReference type="Pfam" id="PF04349"/>
    </source>
</evidence>
<sequence length="508" mass="55552">MKRRGFLWGGAACLALPPHLALGQGQDPERSLIETARKAATRPYRPDRTPLSAPFDGASYDSYRGIRTRPGLSGDLALGPEFRADMLPQGWLFREPVTIDLPGHDTRFSPSLYDFDNRYFGADAAGQDAGSMGFSGLRLRHRLNAPDTWDDVLVLQGASYFRALAKDTVYGLSARALSLGTGGPTPEEFPRFTRIVVFGTQDGLRFGCLVDSPRASAALIATLHPGPRTVLDCALHLFPRVPLEDVGIAPLTSMFQHNDIGPARIDDFRPAVHDSDVLVVDNGAGERLWRPLANPANVQMSAFADRGPRGFGLVQTPTDFARFRDQEGAYHRRPSAWVAPKGDWGAGAVMLLEIPTENEFADNIVAFWRPRDRLEPGAHRFDYRLDVTAPGPDPLPPRPEPFWPARSASGVEPNTGNARLFVIDFHTSGPLPDMIGADLDIGASQGTVSGQALYPLEARPGTWRASFLFTPKAGQEVAELRLRLRGQDGTPLAPVWLHRWTRTAQGGV</sequence>
<dbReference type="SUPFAM" id="SSF81296">
    <property type="entry name" value="E set domains"/>
    <property type="match status" value="1"/>
</dbReference>
<comment type="caution">
    <text evidence="7">The sequence shown here is derived from an EMBL/GenBank/DDBJ whole genome shotgun (WGS) entry which is preliminary data.</text>
</comment>
<dbReference type="RefSeq" id="WP_249057303.1">
    <property type="nucleotide sequence ID" value="NZ_JALZWP010000004.1"/>
</dbReference>
<dbReference type="InterPro" id="IPR013783">
    <property type="entry name" value="Ig-like_fold"/>
</dbReference>
<proteinExistence type="inferred from homology"/>
<evidence type="ECO:0000256" key="1">
    <source>
        <dbReference type="ARBA" id="ARBA00004418"/>
    </source>
</evidence>
<dbReference type="EMBL" id="JALZWP010000004">
    <property type="protein sequence ID" value="MCL1628236.1"/>
    <property type="molecule type" value="Genomic_DNA"/>
</dbReference>
<dbReference type="Gene3D" id="2.70.98.10">
    <property type="match status" value="1"/>
</dbReference>
<reference evidence="7 8" key="1">
    <citation type="submission" date="2022-05" db="EMBL/GenBank/DDBJ databases">
        <title>Seasonal and diel survey of microbial diversity of the Tyrrhenian coast.</title>
        <authorList>
            <person name="Gattoni G."/>
            <person name="Corral P."/>
        </authorList>
    </citation>
    <scope>NUCLEOTIDE SEQUENCE [LARGE SCALE GENOMIC DNA]</scope>
    <source>
        <strain evidence="7 8">V10</strain>
    </source>
</reference>
<dbReference type="InterPro" id="IPR014756">
    <property type="entry name" value="Ig_E-set"/>
</dbReference>
<comment type="subcellular location">
    <subcellularLocation>
        <location evidence="1">Periplasm</location>
    </subcellularLocation>
</comment>
<dbReference type="InterPro" id="IPR007444">
    <property type="entry name" value="Glucan_biosyn_MdoG_C"/>
</dbReference>
<dbReference type="SUPFAM" id="SSF74650">
    <property type="entry name" value="Galactose mutarotase-like"/>
    <property type="match status" value="1"/>
</dbReference>
<dbReference type="PANTHER" id="PTHR30504">
    <property type="entry name" value="GLUCANS BIOSYNTHESIS PROTEIN"/>
    <property type="match status" value="1"/>
</dbReference>
<evidence type="ECO:0000256" key="5">
    <source>
        <dbReference type="SAM" id="MobiDB-lite"/>
    </source>
</evidence>
<feature type="region of interest" description="Disordered" evidence="5">
    <location>
        <begin position="37"/>
        <end position="56"/>
    </location>
</feature>
<evidence type="ECO:0000313" key="8">
    <source>
        <dbReference type="Proteomes" id="UP001202550"/>
    </source>
</evidence>
<dbReference type="InterPro" id="IPR011013">
    <property type="entry name" value="Gal_mutarotase_sf_dom"/>
</dbReference>
<protein>
    <submittedName>
        <fullName evidence="7">Glucan biosynthesis protein</fullName>
    </submittedName>
</protein>
<comment type="pathway">
    <text evidence="2">Glycan metabolism; osmoregulated periplasmic glucan (OPG) biosynthesis.</text>
</comment>
<organism evidence="7 8">
    <name type="scientific">Roseinatronobacter domitianus</name>
    <dbReference type="NCBI Taxonomy" id="2940293"/>
    <lineage>
        <taxon>Bacteria</taxon>
        <taxon>Pseudomonadati</taxon>
        <taxon>Pseudomonadota</taxon>
        <taxon>Alphaproteobacteria</taxon>
        <taxon>Rhodobacterales</taxon>
        <taxon>Paracoccaceae</taxon>
        <taxon>Roseinatronobacter</taxon>
    </lineage>
</organism>
<dbReference type="InterPro" id="IPR014718">
    <property type="entry name" value="GH-type_carb-bd"/>
</dbReference>
<evidence type="ECO:0000256" key="3">
    <source>
        <dbReference type="ARBA" id="ARBA00009284"/>
    </source>
</evidence>
<evidence type="ECO:0000313" key="7">
    <source>
        <dbReference type="EMBL" id="MCL1628236.1"/>
    </source>
</evidence>
<evidence type="ECO:0000256" key="4">
    <source>
        <dbReference type="ARBA" id="ARBA00022764"/>
    </source>
</evidence>
<dbReference type="InterPro" id="IPR014438">
    <property type="entry name" value="Glucan_biosyn_MdoG/MdoD"/>
</dbReference>
<name>A0ABT0M046_9RHOB</name>
<gene>
    <name evidence="7" type="ORF">M3N55_05790</name>
</gene>
<comment type="similarity">
    <text evidence="3">Belongs to the OpgD/OpgG family.</text>
</comment>
<accession>A0ABT0M046</accession>